<dbReference type="AlphaFoldDB" id="A0AAU7CLA5"/>
<evidence type="ECO:0000313" key="1">
    <source>
        <dbReference type="EMBL" id="XBH06218.1"/>
    </source>
</evidence>
<name>A0AAU7CLA5_9BACT</name>
<accession>A0AAU7CLA5</accession>
<sequence length="46" mass="5345">MNSRLRAMSDALLKDALQQYEETGQPQRLFLCVEYQADSWLAPNRS</sequence>
<protein>
    <submittedName>
        <fullName evidence="1">Uncharacterized protein</fullName>
    </submittedName>
</protein>
<dbReference type="EMBL" id="CP155447">
    <property type="protein sequence ID" value="XBH06218.1"/>
    <property type="molecule type" value="Genomic_DNA"/>
</dbReference>
<reference evidence="1" key="1">
    <citation type="submission" date="2024-05" db="EMBL/GenBank/DDBJ databases">
        <title>Planctomycetes of the genus Singulisphaera possess chitinolytic capabilities.</title>
        <authorList>
            <person name="Ivanova A."/>
        </authorList>
    </citation>
    <scope>NUCLEOTIDE SEQUENCE</scope>
    <source>
        <strain evidence="1">Ch08T</strain>
    </source>
</reference>
<proteinExistence type="predicted"/>
<gene>
    <name evidence="1" type="ORF">V5E97_09330</name>
    <name evidence="2" type="ORF">V5E97_18245</name>
</gene>
<dbReference type="EMBL" id="CP155447">
    <property type="protein sequence ID" value="XBH07896.1"/>
    <property type="molecule type" value="Genomic_DNA"/>
</dbReference>
<evidence type="ECO:0000313" key="2">
    <source>
        <dbReference type="EMBL" id="XBH07896.1"/>
    </source>
</evidence>
<organism evidence="1">
    <name type="scientific">Singulisphaera sp. Ch08</name>
    <dbReference type="NCBI Taxonomy" id="3120278"/>
    <lineage>
        <taxon>Bacteria</taxon>
        <taxon>Pseudomonadati</taxon>
        <taxon>Planctomycetota</taxon>
        <taxon>Planctomycetia</taxon>
        <taxon>Isosphaerales</taxon>
        <taxon>Isosphaeraceae</taxon>
        <taxon>Singulisphaera</taxon>
    </lineage>
</organism>
<dbReference type="RefSeq" id="WP_406699068.1">
    <property type="nucleotide sequence ID" value="NZ_CP155447.1"/>
</dbReference>